<organism evidence="1 2">
    <name type="scientific">Pseudomonas azerbaijanoccidentalis</name>
    <dbReference type="NCBI Taxonomy" id="2842347"/>
    <lineage>
        <taxon>Bacteria</taxon>
        <taxon>Pseudomonadati</taxon>
        <taxon>Pseudomonadota</taxon>
        <taxon>Gammaproteobacteria</taxon>
        <taxon>Pseudomonadales</taxon>
        <taxon>Pseudomonadaceae</taxon>
        <taxon>Pseudomonas</taxon>
    </lineage>
</organism>
<dbReference type="InterPro" id="IPR020353">
    <property type="entry name" value="Toxin_YafO"/>
</dbReference>
<dbReference type="EMBL" id="JAHSTU010000008">
    <property type="protein sequence ID" value="MBV4522923.1"/>
    <property type="molecule type" value="Genomic_DNA"/>
</dbReference>
<gene>
    <name evidence="1" type="ORF">KVG88_22915</name>
</gene>
<dbReference type="Proteomes" id="UP001049200">
    <property type="component" value="Unassembled WGS sequence"/>
</dbReference>
<keyword evidence="2" id="KW-1185">Reference proteome</keyword>
<evidence type="ECO:0000313" key="2">
    <source>
        <dbReference type="Proteomes" id="UP001049200"/>
    </source>
</evidence>
<name>A0ABS6QVG9_9PSED</name>
<evidence type="ECO:0000313" key="1">
    <source>
        <dbReference type="EMBL" id="MBV4522923.1"/>
    </source>
</evidence>
<accession>A0ABS6QVG9</accession>
<reference evidence="1" key="1">
    <citation type="submission" date="2021-06" db="EMBL/GenBank/DDBJ databases">
        <title>Updating the genus Pseudomonas: Description of 43 new species and partition of the Pseudomonas putida group.</title>
        <authorList>
            <person name="Girard L."/>
            <person name="Lood C."/>
            <person name="Vandamme P."/>
            <person name="Rokni-Zadeh H."/>
            <person name="Van Noort V."/>
            <person name="Hofte M."/>
            <person name="Lavigne R."/>
            <person name="De Mot R."/>
        </authorList>
    </citation>
    <scope>NUCLEOTIDE SEQUENCE</scope>
    <source>
        <strain evidence="1">SWRI74</strain>
    </source>
</reference>
<dbReference type="Pfam" id="PF13957">
    <property type="entry name" value="YafO_toxin"/>
    <property type="match status" value="1"/>
</dbReference>
<protein>
    <submittedName>
        <fullName evidence="1">Type II toxin-antitoxin system YafO family toxin</fullName>
    </submittedName>
</protein>
<comment type="caution">
    <text evidence="1">The sequence shown here is derived from an EMBL/GenBank/DDBJ whole genome shotgun (WGS) entry which is preliminary data.</text>
</comment>
<dbReference type="RefSeq" id="WP_217872835.1">
    <property type="nucleotide sequence ID" value="NZ_JAHSTU010000008.1"/>
</dbReference>
<proteinExistence type="predicted"/>
<sequence>MVEISPHFYKFFDLTDHDEQKMCEGLIALFTAYISKRQHPFAGKDVPYHQPPGTVVTDVNLRHVHLKPLSTTKTSIEKWQRGATSDRCLVYARSSCQRHLLIAYLHENAHAQAYDFDFLKALAKVGENWLYQENIFADLNYPF</sequence>